<dbReference type="EMBL" id="WMLB01000018">
    <property type="protein sequence ID" value="MTH68078.1"/>
    <property type="molecule type" value="Genomic_DNA"/>
</dbReference>
<reference evidence="10 11" key="1">
    <citation type="submission" date="2019-11" db="EMBL/GenBank/DDBJ databases">
        <title>Agromyces kandeliae sp. nov., isolated from mangrove soil.</title>
        <authorList>
            <person name="Wang R."/>
        </authorList>
    </citation>
    <scope>NUCLEOTIDE SEQUENCE [LARGE SCALE GENOMIC DNA]</scope>
    <source>
        <strain evidence="10 11">JCM 11433</strain>
    </source>
</reference>
<evidence type="ECO:0000313" key="10">
    <source>
        <dbReference type="EMBL" id="MTH68078.1"/>
    </source>
</evidence>
<feature type="transmembrane region" description="Helical" evidence="7">
    <location>
        <begin position="119"/>
        <end position="152"/>
    </location>
</feature>
<protein>
    <submittedName>
        <fullName evidence="10">ABC transporter permease subunit</fullName>
    </submittedName>
</protein>
<feature type="transmembrane region" description="Helical" evidence="7">
    <location>
        <begin position="41"/>
        <end position="61"/>
    </location>
</feature>
<evidence type="ECO:0000256" key="6">
    <source>
        <dbReference type="ARBA" id="ARBA00023136"/>
    </source>
</evidence>
<dbReference type="PANTHER" id="PTHR30151:SF41">
    <property type="entry name" value="ABC TRANSPORTER PERMEASE PROTEIN"/>
    <property type="match status" value="1"/>
</dbReference>
<feature type="transmembrane region" description="Helical" evidence="7">
    <location>
        <begin position="199"/>
        <end position="219"/>
    </location>
</feature>
<sequence>MTAPADRVAPAAGGRGSRSPRGGLGTRDAPRRAPRPTGNRWRAVVWGVVGVLALAALWELYKLVGPADGWLVGAQEGVTGSGIRLLPRTSDQAMPHTWDMVARVIEPVTRAQGALPLGVVVLLAALTSLGVAALGWLVGVVVGFALALLMLGFRIAERAVLPFVILSQTVPLIALAPLIRNWGSRLEFGAFSWESWMSVVIIASYLAFFPVAVGALRGLQSPDAAHLDLMRSYAAGWWTTLFRLRLPASVPFLIPALRLAAANAVVGTVVAEISVGFTGGIGRLILETAVAASSDPAKPWAPILGAVLLGLVAAGFVALLAAFLSPFRRQETVA</sequence>
<proteinExistence type="inferred from homology"/>
<dbReference type="Pfam" id="PF00528">
    <property type="entry name" value="BPD_transp_1"/>
    <property type="match status" value="1"/>
</dbReference>
<dbReference type="GO" id="GO:0005886">
    <property type="term" value="C:plasma membrane"/>
    <property type="evidence" value="ECO:0007669"/>
    <property type="project" value="UniProtKB-SubCell"/>
</dbReference>
<dbReference type="SUPFAM" id="SSF161098">
    <property type="entry name" value="MetI-like"/>
    <property type="match status" value="1"/>
</dbReference>
<feature type="region of interest" description="Disordered" evidence="8">
    <location>
        <begin position="1"/>
        <end position="37"/>
    </location>
</feature>
<dbReference type="PANTHER" id="PTHR30151">
    <property type="entry name" value="ALKANE SULFONATE ABC TRANSPORTER-RELATED, MEMBRANE SUBUNIT"/>
    <property type="match status" value="1"/>
</dbReference>
<evidence type="ECO:0000256" key="7">
    <source>
        <dbReference type="RuleBase" id="RU363032"/>
    </source>
</evidence>
<evidence type="ECO:0000256" key="5">
    <source>
        <dbReference type="ARBA" id="ARBA00022989"/>
    </source>
</evidence>
<comment type="caution">
    <text evidence="10">The sequence shown here is derived from an EMBL/GenBank/DDBJ whole genome shotgun (WGS) entry which is preliminary data.</text>
</comment>
<keyword evidence="11" id="KW-1185">Reference proteome</keyword>
<organism evidence="10 11">
    <name type="scientific">Agromyces bracchium</name>
    <dbReference type="NCBI Taxonomy" id="88376"/>
    <lineage>
        <taxon>Bacteria</taxon>
        <taxon>Bacillati</taxon>
        <taxon>Actinomycetota</taxon>
        <taxon>Actinomycetes</taxon>
        <taxon>Micrococcales</taxon>
        <taxon>Microbacteriaceae</taxon>
        <taxon>Agromyces</taxon>
    </lineage>
</organism>
<name>A0A6I3M5P2_9MICO</name>
<dbReference type="Gene3D" id="1.10.3720.10">
    <property type="entry name" value="MetI-like"/>
    <property type="match status" value="1"/>
</dbReference>
<comment type="subcellular location">
    <subcellularLocation>
        <location evidence="1 7">Cell membrane</location>
        <topology evidence="1 7">Multi-pass membrane protein</topology>
    </subcellularLocation>
</comment>
<keyword evidence="3" id="KW-1003">Cell membrane</keyword>
<evidence type="ECO:0000256" key="3">
    <source>
        <dbReference type="ARBA" id="ARBA00022475"/>
    </source>
</evidence>
<gene>
    <name evidence="10" type="ORF">GJ743_06810</name>
</gene>
<keyword evidence="2 7" id="KW-0813">Transport</keyword>
<comment type="similarity">
    <text evidence="7">Belongs to the binding-protein-dependent transport system permease family.</text>
</comment>
<feature type="compositionally biased region" description="Low complexity" evidence="8">
    <location>
        <begin position="9"/>
        <end position="21"/>
    </location>
</feature>
<accession>A0A6I3M5P2</accession>
<dbReference type="InterPro" id="IPR000515">
    <property type="entry name" value="MetI-like"/>
</dbReference>
<dbReference type="OrthoDB" id="4926350at2"/>
<keyword evidence="4 7" id="KW-0812">Transmembrane</keyword>
<dbReference type="AlphaFoldDB" id="A0A6I3M5P2"/>
<feature type="transmembrane region" description="Helical" evidence="7">
    <location>
        <begin position="159"/>
        <end position="179"/>
    </location>
</feature>
<dbReference type="GO" id="GO:0055085">
    <property type="term" value="P:transmembrane transport"/>
    <property type="evidence" value="ECO:0007669"/>
    <property type="project" value="InterPro"/>
</dbReference>
<dbReference type="PROSITE" id="PS50928">
    <property type="entry name" value="ABC_TM1"/>
    <property type="match status" value="1"/>
</dbReference>
<keyword evidence="6 7" id="KW-0472">Membrane</keyword>
<feature type="transmembrane region" description="Helical" evidence="7">
    <location>
        <begin position="303"/>
        <end position="324"/>
    </location>
</feature>
<evidence type="ECO:0000256" key="2">
    <source>
        <dbReference type="ARBA" id="ARBA00022448"/>
    </source>
</evidence>
<evidence type="ECO:0000256" key="4">
    <source>
        <dbReference type="ARBA" id="ARBA00022692"/>
    </source>
</evidence>
<evidence type="ECO:0000259" key="9">
    <source>
        <dbReference type="PROSITE" id="PS50928"/>
    </source>
</evidence>
<evidence type="ECO:0000313" key="11">
    <source>
        <dbReference type="Proteomes" id="UP000433071"/>
    </source>
</evidence>
<dbReference type="Proteomes" id="UP000433071">
    <property type="component" value="Unassembled WGS sequence"/>
</dbReference>
<dbReference type="InterPro" id="IPR035906">
    <property type="entry name" value="MetI-like_sf"/>
</dbReference>
<dbReference type="CDD" id="cd06261">
    <property type="entry name" value="TM_PBP2"/>
    <property type="match status" value="1"/>
</dbReference>
<feature type="domain" description="ABC transmembrane type-1" evidence="9">
    <location>
        <begin position="125"/>
        <end position="321"/>
    </location>
</feature>
<evidence type="ECO:0000256" key="1">
    <source>
        <dbReference type="ARBA" id="ARBA00004651"/>
    </source>
</evidence>
<evidence type="ECO:0000256" key="8">
    <source>
        <dbReference type="SAM" id="MobiDB-lite"/>
    </source>
</evidence>
<keyword evidence="5 7" id="KW-1133">Transmembrane helix</keyword>